<comment type="caution">
    <text evidence="2">The sequence shown here is derived from an EMBL/GenBank/DDBJ whole genome shotgun (WGS) entry which is preliminary data.</text>
</comment>
<feature type="compositionally biased region" description="Basic residues" evidence="1">
    <location>
        <begin position="97"/>
        <end position="112"/>
    </location>
</feature>
<keyword evidence="3" id="KW-1185">Reference proteome</keyword>
<accession>A0ABT1A6X4</accession>
<proteinExistence type="predicted"/>
<gene>
    <name evidence="2" type="ORF">KDL28_27140</name>
</gene>
<evidence type="ECO:0000313" key="3">
    <source>
        <dbReference type="Proteomes" id="UP001165283"/>
    </source>
</evidence>
<name>A0ABT1A6X4_9PSEU</name>
<reference evidence="2" key="1">
    <citation type="submission" date="2021-04" db="EMBL/GenBank/DDBJ databases">
        <title>Pseudonocardia sp. nov., isolated from sandy soil of mangrove forest.</title>
        <authorList>
            <person name="Zan Z."/>
            <person name="Huang R."/>
            <person name="Liu W."/>
        </authorList>
    </citation>
    <scope>NUCLEOTIDE SEQUENCE</scope>
    <source>
        <strain evidence="2">S2-4</strain>
    </source>
</reference>
<organism evidence="2 3">
    <name type="scientific">Pseudonocardia humida</name>
    <dbReference type="NCBI Taxonomy" id="2800819"/>
    <lineage>
        <taxon>Bacteria</taxon>
        <taxon>Bacillati</taxon>
        <taxon>Actinomycetota</taxon>
        <taxon>Actinomycetes</taxon>
        <taxon>Pseudonocardiales</taxon>
        <taxon>Pseudonocardiaceae</taxon>
        <taxon>Pseudonocardia</taxon>
    </lineage>
</organism>
<evidence type="ECO:0000256" key="1">
    <source>
        <dbReference type="SAM" id="MobiDB-lite"/>
    </source>
</evidence>
<evidence type="ECO:0008006" key="4">
    <source>
        <dbReference type="Google" id="ProtNLM"/>
    </source>
</evidence>
<protein>
    <recommendedName>
        <fullName evidence="4">Secreted protein</fullName>
    </recommendedName>
</protein>
<dbReference type="RefSeq" id="WP_252443058.1">
    <property type="nucleotide sequence ID" value="NZ_JAGSOV010000059.1"/>
</dbReference>
<dbReference type="Proteomes" id="UP001165283">
    <property type="component" value="Unassembled WGS sequence"/>
</dbReference>
<sequence>MKRLFWLGVGLAAGSYVARRANAAAQALTPAGVGANLADGLRELGAGLGAFGAEVRAGMNEREQELSAMVERQTGARLPTYVDALQEPARSAPPAVRGRRPAPRARARRAGA</sequence>
<evidence type="ECO:0000313" key="2">
    <source>
        <dbReference type="EMBL" id="MCO1658749.1"/>
    </source>
</evidence>
<dbReference type="EMBL" id="JAGSOV010000059">
    <property type="protein sequence ID" value="MCO1658749.1"/>
    <property type="molecule type" value="Genomic_DNA"/>
</dbReference>
<feature type="region of interest" description="Disordered" evidence="1">
    <location>
        <begin position="86"/>
        <end position="112"/>
    </location>
</feature>